<feature type="transmembrane region" description="Helical" evidence="2">
    <location>
        <begin position="76"/>
        <end position="101"/>
    </location>
</feature>
<name>A0A6S6PD60_9MYCO</name>
<evidence type="ECO:0000313" key="3">
    <source>
        <dbReference type="EMBL" id="BCI55651.1"/>
    </source>
</evidence>
<dbReference type="AlphaFoldDB" id="A0A6S6PD60"/>
<feature type="transmembrane region" description="Helical" evidence="2">
    <location>
        <begin position="7"/>
        <end position="30"/>
    </location>
</feature>
<feature type="compositionally biased region" description="Low complexity" evidence="1">
    <location>
        <begin position="184"/>
        <end position="198"/>
    </location>
</feature>
<dbReference type="Proteomes" id="UP000515734">
    <property type="component" value="Chromosome"/>
</dbReference>
<proteinExistence type="predicted"/>
<sequence>MRRSVAVIWHASFSVIAAVLYFFFVLPRWFELMGSTSHTLGTVLRIVTAALIGLAALPVVFTLLRTRRPEFGTPQLALRLRVLSIVLHVLAGVLILGAAISEIWLDLDSAGPWLFGIYGAAAAIALLGIFAFYLAFVAEMPPPPPKPLKPKAQTRRRGRRKADKEAESDQEETTTESDSDETATIDASDAAAESAEVSGSEEADEAAEAAESDTAEPAEADAADEPAADEPAADEPAEADAADEPAADNGRLRNRRPSGKGDSPRRRRRSRGGVAVED</sequence>
<keyword evidence="2" id="KW-0472">Membrane</keyword>
<keyword evidence="2" id="KW-0812">Transmembrane</keyword>
<accession>A0A6S6PD60</accession>
<evidence type="ECO:0000256" key="2">
    <source>
        <dbReference type="SAM" id="Phobius"/>
    </source>
</evidence>
<evidence type="ECO:0000256" key="1">
    <source>
        <dbReference type="SAM" id="MobiDB-lite"/>
    </source>
</evidence>
<feature type="transmembrane region" description="Helical" evidence="2">
    <location>
        <begin position="113"/>
        <end position="136"/>
    </location>
</feature>
<keyword evidence="2" id="KW-1133">Transmembrane helix</keyword>
<evidence type="ECO:0000313" key="4">
    <source>
        <dbReference type="Proteomes" id="UP000515734"/>
    </source>
</evidence>
<evidence type="ECO:0008006" key="5">
    <source>
        <dbReference type="Google" id="ProtNLM"/>
    </source>
</evidence>
<feature type="compositionally biased region" description="Acidic residues" evidence="1">
    <location>
        <begin position="199"/>
        <end position="246"/>
    </location>
</feature>
<reference evidence="3 4" key="1">
    <citation type="submission" date="2020-07" db="EMBL/GenBank/DDBJ databases">
        <title>Complete genome sequence of Mycolicibacterium litorale like strain isolated from cardiac implantable electronic device infection.</title>
        <authorList>
            <person name="Fukano H."/>
            <person name="Miyama H."/>
            <person name="Hoshino Y."/>
        </authorList>
    </citation>
    <scope>NUCLEOTIDE SEQUENCE [LARGE SCALE GENOMIC DNA]</scope>
    <source>
        <strain evidence="3 4">NIIDNTM18</strain>
    </source>
</reference>
<feature type="compositionally biased region" description="Acidic residues" evidence="1">
    <location>
        <begin position="168"/>
        <end position="183"/>
    </location>
</feature>
<protein>
    <recommendedName>
        <fullName evidence="5">Transmembrane protein</fullName>
    </recommendedName>
</protein>
<feature type="transmembrane region" description="Helical" evidence="2">
    <location>
        <begin position="42"/>
        <end position="64"/>
    </location>
</feature>
<dbReference type="EMBL" id="AP023287">
    <property type="protein sequence ID" value="BCI55651.1"/>
    <property type="molecule type" value="Genomic_DNA"/>
</dbReference>
<feature type="compositionally biased region" description="Basic residues" evidence="1">
    <location>
        <begin position="148"/>
        <end position="161"/>
    </location>
</feature>
<dbReference type="RefSeq" id="WP_185293332.1">
    <property type="nucleotide sequence ID" value="NZ_AP023287.1"/>
</dbReference>
<organism evidence="3 4">
    <name type="scientific">Mycolicibacterium litorale</name>
    <dbReference type="NCBI Taxonomy" id="758802"/>
    <lineage>
        <taxon>Bacteria</taxon>
        <taxon>Bacillati</taxon>
        <taxon>Actinomycetota</taxon>
        <taxon>Actinomycetes</taxon>
        <taxon>Mycobacteriales</taxon>
        <taxon>Mycobacteriaceae</taxon>
        <taxon>Mycolicibacterium</taxon>
    </lineage>
</organism>
<feature type="region of interest" description="Disordered" evidence="1">
    <location>
        <begin position="143"/>
        <end position="278"/>
    </location>
</feature>
<dbReference type="Pfam" id="PF26307">
    <property type="entry name" value="LUCA"/>
    <property type="match status" value="1"/>
</dbReference>
<dbReference type="InterPro" id="IPR058689">
    <property type="entry name" value="LUCA"/>
</dbReference>
<gene>
    <name evidence="3" type="ORF">NIIDNTM18_49290</name>
</gene>